<keyword evidence="1" id="KW-0472">Membrane</keyword>
<feature type="transmembrane region" description="Helical" evidence="1">
    <location>
        <begin position="126"/>
        <end position="143"/>
    </location>
</feature>
<keyword evidence="1" id="KW-0812">Transmembrane</keyword>
<organism evidence="2 3">
    <name type="scientific">Propionispora vibrioides</name>
    <dbReference type="NCBI Taxonomy" id="112903"/>
    <lineage>
        <taxon>Bacteria</taxon>
        <taxon>Bacillati</taxon>
        <taxon>Bacillota</taxon>
        <taxon>Negativicutes</taxon>
        <taxon>Selenomonadales</taxon>
        <taxon>Sporomusaceae</taxon>
        <taxon>Propionispora</taxon>
    </lineage>
</organism>
<evidence type="ECO:0000313" key="2">
    <source>
        <dbReference type="EMBL" id="SEO87056.1"/>
    </source>
</evidence>
<accession>A0A1H8T8J0</accession>
<feature type="transmembrane region" description="Helical" evidence="1">
    <location>
        <begin position="33"/>
        <end position="56"/>
    </location>
</feature>
<name>A0A1H8T8J0_9FIRM</name>
<keyword evidence="1" id="KW-1133">Transmembrane helix</keyword>
<proteinExistence type="predicted"/>
<protein>
    <submittedName>
        <fullName evidence="2">Transporter family-2 protein</fullName>
    </submittedName>
</protein>
<dbReference type="EMBL" id="FODY01000006">
    <property type="protein sequence ID" value="SEO87056.1"/>
    <property type="molecule type" value="Genomic_DNA"/>
</dbReference>
<dbReference type="Proteomes" id="UP000198847">
    <property type="component" value="Unassembled WGS sequence"/>
</dbReference>
<reference evidence="2 3" key="1">
    <citation type="submission" date="2016-10" db="EMBL/GenBank/DDBJ databases">
        <authorList>
            <person name="de Groot N.N."/>
        </authorList>
    </citation>
    <scope>NUCLEOTIDE SEQUENCE [LARGE SCALE GENOMIC DNA]</scope>
    <source>
        <strain evidence="2 3">DSM 13305</strain>
    </source>
</reference>
<dbReference type="STRING" id="112903.SAMN04490178_10659"/>
<gene>
    <name evidence="2" type="ORF">SAMN04490178_10659</name>
</gene>
<keyword evidence="3" id="KW-1185">Reference proteome</keyword>
<dbReference type="PANTHER" id="PTHR34821">
    <property type="entry name" value="INNER MEMBRANE PROTEIN YDCZ"/>
    <property type="match status" value="1"/>
</dbReference>
<sequence>MLYLLLSFCAGLGITFQAGLNTQLRTALGNPVLASLISFAVGSVALLICVLVTNGSIPPLASLTQISWWKWCGGLLGAFYVYAVIMLTPLIGPANMLSLTVLGQLLLSIILEHYGLLGFSIHTVSPFRIAGLALLVSGVYLIQKY</sequence>
<dbReference type="Pfam" id="PF04657">
    <property type="entry name" value="DMT_YdcZ"/>
    <property type="match status" value="1"/>
</dbReference>
<dbReference type="GO" id="GO:0005886">
    <property type="term" value="C:plasma membrane"/>
    <property type="evidence" value="ECO:0007669"/>
    <property type="project" value="TreeGrafter"/>
</dbReference>
<dbReference type="AlphaFoldDB" id="A0A1H8T8J0"/>
<feature type="transmembrane region" description="Helical" evidence="1">
    <location>
        <begin position="68"/>
        <end position="91"/>
    </location>
</feature>
<dbReference type="InterPro" id="IPR006750">
    <property type="entry name" value="YdcZ"/>
</dbReference>
<evidence type="ECO:0000313" key="3">
    <source>
        <dbReference type="Proteomes" id="UP000198847"/>
    </source>
</evidence>
<evidence type="ECO:0000256" key="1">
    <source>
        <dbReference type="SAM" id="Phobius"/>
    </source>
</evidence>
<dbReference type="RefSeq" id="WP_091745143.1">
    <property type="nucleotide sequence ID" value="NZ_FODY01000006.1"/>
</dbReference>
<dbReference type="PANTHER" id="PTHR34821:SF2">
    <property type="entry name" value="INNER MEMBRANE PROTEIN YDCZ"/>
    <property type="match status" value="1"/>
</dbReference>
<dbReference type="OrthoDB" id="7864805at2"/>